<keyword evidence="4" id="KW-1185">Reference proteome</keyword>
<name>A0A1H0BY53_9PSED</name>
<dbReference type="EMBL" id="JXDI01000003">
    <property type="protein sequence ID" value="KAF2406714.1"/>
    <property type="molecule type" value="Genomic_DNA"/>
</dbReference>
<dbReference type="OrthoDB" id="8821333at2"/>
<dbReference type="RefSeq" id="WP_083359105.1">
    <property type="nucleotide sequence ID" value="NZ_JXDI01000003.1"/>
</dbReference>
<proteinExistence type="predicted"/>
<evidence type="ECO:0000313" key="1">
    <source>
        <dbReference type="EMBL" id="KAF2406714.1"/>
    </source>
</evidence>
<accession>A0A1H0BY53</accession>
<dbReference type="EMBL" id="LT629704">
    <property type="protein sequence ID" value="SDN50621.1"/>
    <property type="molecule type" value="Genomic_DNA"/>
</dbReference>
<reference evidence="2 3" key="2">
    <citation type="submission" date="2016-10" db="EMBL/GenBank/DDBJ databases">
        <authorList>
            <person name="de Groot N.N."/>
        </authorList>
    </citation>
    <scope>NUCLEOTIDE SEQUENCE [LARGE SCALE GENOMIC DNA]</scope>
    <source>
        <strain evidence="2 3">BS2772</strain>
    </source>
</reference>
<gene>
    <name evidence="1" type="ORF">PSAN_48910</name>
    <name evidence="2" type="ORF">SAMN04490179_4551</name>
</gene>
<organism evidence="2 3">
    <name type="scientific">Pseudomonas antarctica</name>
    <dbReference type="NCBI Taxonomy" id="219572"/>
    <lineage>
        <taxon>Bacteria</taxon>
        <taxon>Pseudomonadati</taxon>
        <taxon>Pseudomonadota</taxon>
        <taxon>Gammaproteobacteria</taxon>
        <taxon>Pseudomonadales</taxon>
        <taxon>Pseudomonadaceae</taxon>
        <taxon>Pseudomonas</taxon>
    </lineage>
</organism>
<sequence>MKIENGTLSVNGQTIALADISVDGLVRVWLVPSEYRANGLFVAVILPGQPDEVPACSFDAAEYLGEITYEAAAPHKLAAAKAAKLEQINAACDLALASLTSTYPPGELQSWPQQVQEAAAFLLDPPGPTALLSAIAEVRGLTVADLAGRVQAKAEGYAAYSGAIIGKRQAAEDLLDNAESLEEVAAIVW</sequence>
<evidence type="ECO:0008006" key="5">
    <source>
        <dbReference type="Google" id="ProtNLM"/>
    </source>
</evidence>
<dbReference type="Proteomes" id="UP000182470">
    <property type="component" value="Chromosome I"/>
</dbReference>
<protein>
    <recommendedName>
        <fullName evidence="5">DUF4376 domain-containing protein</fullName>
    </recommendedName>
</protein>
<dbReference type="AlphaFoldDB" id="A0A1H0BY53"/>
<evidence type="ECO:0000313" key="3">
    <source>
        <dbReference type="Proteomes" id="UP000182470"/>
    </source>
</evidence>
<dbReference type="Proteomes" id="UP000748067">
    <property type="component" value="Unassembled WGS sequence"/>
</dbReference>
<evidence type="ECO:0000313" key="2">
    <source>
        <dbReference type="EMBL" id="SDN50621.1"/>
    </source>
</evidence>
<reference evidence="1 4" key="1">
    <citation type="submission" date="2015-01" db="EMBL/GenBank/DDBJ databases">
        <title>Genome Sequence of Pseudomonas antarctica CMS 35.</title>
        <authorList>
            <person name="Voget S."/>
            <person name="Chow J."/>
            <person name="Daniel R."/>
            <person name="Streit W."/>
        </authorList>
    </citation>
    <scope>NUCLEOTIDE SEQUENCE [LARGE SCALE GENOMIC DNA]</scope>
    <source>
        <strain evidence="1 4">CMS 35</strain>
    </source>
</reference>
<evidence type="ECO:0000313" key="4">
    <source>
        <dbReference type="Proteomes" id="UP000748067"/>
    </source>
</evidence>